<dbReference type="InterPro" id="IPR000182">
    <property type="entry name" value="GNAT_dom"/>
</dbReference>
<dbReference type="PROSITE" id="PS51186">
    <property type="entry name" value="GNAT"/>
    <property type="match status" value="1"/>
</dbReference>
<dbReference type="STRING" id="1529.SAMN04487885_102244"/>
<dbReference type="Gene3D" id="3.40.630.30">
    <property type="match status" value="1"/>
</dbReference>
<dbReference type="GeneID" id="90544208"/>
<dbReference type="InterPro" id="IPR016181">
    <property type="entry name" value="Acyl_CoA_acyltransferase"/>
</dbReference>
<dbReference type="Proteomes" id="UP000182135">
    <property type="component" value="Unassembled WGS sequence"/>
</dbReference>
<dbReference type="RefSeq" id="WP_027639781.1">
    <property type="nucleotide sequence ID" value="NZ_BAAACD010000042.1"/>
</dbReference>
<protein>
    <submittedName>
        <fullName evidence="1">Acetyltransferase (GNAT) family protein</fullName>
    </submittedName>
</protein>
<keyword evidence="1" id="KW-0808">Transferase</keyword>
<dbReference type="Pfam" id="PF00583">
    <property type="entry name" value="Acetyltransf_1"/>
    <property type="match status" value="1"/>
</dbReference>
<reference evidence="1 2" key="1">
    <citation type="submission" date="2016-10" db="EMBL/GenBank/DDBJ databases">
        <authorList>
            <person name="de Groot N.N."/>
        </authorList>
    </citation>
    <scope>NUCLEOTIDE SEQUENCE [LARGE SCALE GENOMIC DNA]</scope>
    <source>
        <strain evidence="1 2">NLAE-zl-G419</strain>
    </source>
</reference>
<evidence type="ECO:0000313" key="2">
    <source>
        <dbReference type="Proteomes" id="UP000182135"/>
    </source>
</evidence>
<dbReference type="eggNOG" id="COG3393">
    <property type="taxonomic scope" value="Bacteria"/>
</dbReference>
<keyword evidence="2" id="KW-1185">Reference proteome</keyword>
<name>A0A1I2JT19_9CLOT</name>
<evidence type="ECO:0000313" key="1">
    <source>
        <dbReference type="EMBL" id="SFF55901.1"/>
    </source>
</evidence>
<organism evidence="1 2">
    <name type="scientific">Clostridium cadaveris</name>
    <dbReference type="NCBI Taxonomy" id="1529"/>
    <lineage>
        <taxon>Bacteria</taxon>
        <taxon>Bacillati</taxon>
        <taxon>Bacillota</taxon>
        <taxon>Clostridia</taxon>
        <taxon>Eubacteriales</taxon>
        <taxon>Clostridiaceae</taxon>
        <taxon>Clostridium</taxon>
    </lineage>
</organism>
<dbReference type="CDD" id="cd04301">
    <property type="entry name" value="NAT_SF"/>
    <property type="match status" value="1"/>
</dbReference>
<dbReference type="EMBL" id="FOOE01000002">
    <property type="protein sequence ID" value="SFF55901.1"/>
    <property type="molecule type" value="Genomic_DNA"/>
</dbReference>
<dbReference type="SUPFAM" id="SSF55729">
    <property type="entry name" value="Acyl-CoA N-acyltransferases (Nat)"/>
    <property type="match status" value="1"/>
</dbReference>
<proteinExistence type="predicted"/>
<gene>
    <name evidence="1" type="ORF">SAMN04487885_102244</name>
</gene>
<sequence>MADKRKIIDIAKEQLALDYNCNKKDFDKDENTIVLNDLVEGRRIKASEDSYFRAVCIGGKAIINVGEELLPWFKETYKDFNCAWFFEYENLRKIESKLKEVGHEIEDIHHYYLPLVDMKNVEPIMKVKWYEKDEIFQFEDDVRFGEALMFDEENPDVLAVAAFDGDEIVAMAGASEDCSTMWQIGVNVVPSYRGSGIASNLVTLLKQEVLKRGKIPFTGTVESHFNSQNVSLNSGFRPIWGEIYSNSID</sequence>
<accession>A0A1I2JT19</accession>
<dbReference type="GO" id="GO:0016747">
    <property type="term" value="F:acyltransferase activity, transferring groups other than amino-acyl groups"/>
    <property type="evidence" value="ECO:0007669"/>
    <property type="project" value="InterPro"/>
</dbReference>
<dbReference type="OrthoDB" id="1689703at2"/>
<dbReference type="AlphaFoldDB" id="A0A1I2JT19"/>